<evidence type="ECO:0000313" key="2">
    <source>
        <dbReference type="EMBL" id="CAA2935142.1"/>
    </source>
</evidence>
<dbReference type="PANTHER" id="PTHR34464:SF3">
    <property type="entry name" value="OS09G0376300 PROTEIN"/>
    <property type="match status" value="1"/>
</dbReference>
<protein>
    <submittedName>
        <fullName evidence="2">Uncharacterized protein</fullName>
    </submittedName>
</protein>
<sequence>MGRKMALSFTRLSWGWLAGKGKEQVSKGTPMNSINSFADWELGLRGDHSMKGSNGRMPPSSPNRKPKGKWKSREERRRRIDKEYDLVVVPSDGVSLSGSESDDLDLSIGWLEPHAPDFQSDADADDSFAVLVPCYRLDCRELEGDEEEEGTGNQFVSAIRNLPNQHSAEGKKFMEQWLSSFNNY</sequence>
<keyword evidence="3" id="KW-1185">Reference proteome</keyword>
<evidence type="ECO:0000256" key="1">
    <source>
        <dbReference type="SAM" id="MobiDB-lite"/>
    </source>
</evidence>
<dbReference type="Gramene" id="OE9A056036T1">
    <property type="protein sequence ID" value="OE9A056036C1"/>
    <property type="gene ID" value="OE9A056036"/>
</dbReference>
<proteinExistence type="predicted"/>
<organism evidence="2 3">
    <name type="scientific">Olea europaea subsp. europaea</name>
    <dbReference type="NCBI Taxonomy" id="158383"/>
    <lineage>
        <taxon>Eukaryota</taxon>
        <taxon>Viridiplantae</taxon>
        <taxon>Streptophyta</taxon>
        <taxon>Embryophyta</taxon>
        <taxon>Tracheophyta</taxon>
        <taxon>Spermatophyta</taxon>
        <taxon>Magnoliopsida</taxon>
        <taxon>eudicotyledons</taxon>
        <taxon>Gunneridae</taxon>
        <taxon>Pentapetalae</taxon>
        <taxon>asterids</taxon>
        <taxon>lamiids</taxon>
        <taxon>Lamiales</taxon>
        <taxon>Oleaceae</taxon>
        <taxon>Oleeae</taxon>
        <taxon>Olea</taxon>
    </lineage>
</organism>
<gene>
    <name evidence="2" type="ORF">OLEA9_A056036</name>
</gene>
<dbReference type="EMBL" id="CACTIH010000022">
    <property type="protein sequence ID" value="CAA2935142.1"/>
    <property type="molecule type" value="Genomic_DNA"/>
</dbReference>
<comment type="caution">
    <text evidence="2">The sequence shown here is derived from an EMBL/GenBank/DDBJ whole genome shotgun (WGS) entry which is preliminary data.</text>
</comment>
<reference evidence="2 3" key="1">
    <citation type="submission" date="2019-12" db="EMBL/GenBank/DDBJ databases">
        <authorList>
            <person name="Alioto T."/>
            <person name="Alioto T."/>
            <person name="Gomez Garrido J."/>
        </authorList>
    </citation>
    <scope>NUCLEOTIDE SEQUENCE [LARGE SCALE GENOMIC DNA]</scope>
</reference>
<dbReference type="AlphaFoldDB" id="A0A8S0P9X9"/>
<name>A0A8S0P9X9_OLEEU</name>
<dbReference type="OrthoDB" id="686813at2759"/>
<feature type="region of interest" description="Disordered" evidence="1">
    <location>
        <begin position="45"/>
        <end position="77"/>
    </location>
</feature>
<dbReference type="PANTHER" id="PTHR34464">
    <property type="entry name" value="OS09G0376300 PROTEIN"/>
    <property type="match status" value="1"/>
</dbReference>
<accession>A0A8S0P9X9</accession>
<dbReference type="Proteomes" id="UP000594638">
    <property type="component" value="Unassembled WGS sequence"/>
</dbReference>
<evidence type="ECO:0000313" key="3">
    <source>
        <dbReference type="Proteomes" id="UP000594638"/>
    </source>
</evidence>